<dbReference type="GO" id="GO:0003973">
    <property type="term" value="F:(S)-2-hydroxy-acid oxidase activity"/>
    <property type="evidence" value="ECO:0007669"/>
    <property type="project" value="UniProtKB-EC"/>
</dbReference>
<organism evidence="9 10">
    <name type="scientific">Arachis hypogaea</name>
    <name type="common">Peanut</name>
    <dbReference type="NCBI Taxonomy" id="3818"/>
    <lineage>
        <taxon>Eukaryota</taxon>
        <taxon>Viridiplantae</taxon>
        <taxon>Streptophyta</taxon>
        <taxon>Embryophyta</taxon>
        <taxon>Tracheophyta</taxon>
        <taxon>Spermatophyta</taxon>
        <taxon>Magnoliopsida</taxon>
        <taxon>eudicotyledons</taxon>
        <taxon>Gunneridae</taxon>
        <taxon>Pentapetalae</taxon>
        <taxon>rosids</taxon>
        <taxon>fabids</taxon>
        <taxon>Fabales</taxon>
        <taxon>Fabaceae</taxon>
        <taxon>Papilionoideae</taxon>
        <taxon>50 kb inversion clade</taxon>
        <taxon>dalbergioids sensu lato</taxon>
        <taxon>Dalbergieae</taxon>
        <taxon>Pterocarpus clade</taxon>
        <taxon>Arachis</taxon>
    </lineage>
</organism>
<comment type="caution">
    <text evidence="9">The sequence shown here is derived from an EMBL/GenBank/DDBJ whole genome shotgun (WGS) entry which is preliminary data.</text>
</comment>
<evidence type="ECO:0000259" key="8">
    <source>
        <dbReference type="Pfam" id="PF01070"/>
    </source>
</evidence>
<dbReference type="Proteomes" id="UP000289738">
    <property type="component" value="Chromosome B03"/>
</dbReference>
<dbReference type="EMBL" id="SDMP01000013">
    <property type="protein sequence ID" value="RYR17086.1"/>
    <property type="molecule type" value="Genomic_DNA"/>
</dbReference>
<keyword evidence="7" id="KW-0812">Transmembrane</keyword>
<protein>
    <recommendedName>
        <fullName evidence="8">FMN-dependent dehydrogenase domain-containing protein</fullName>
    </recommendedName>
</protein>
<evidence type="ECO:0000256" key="2">
    <source>
        <dbReference type="ARBA" id="ARBA00004923"/>
    </source>
</evidence>
<keyword evidence="7" id="KW-1133">Transmembrane helix</keyword>
<evidence type="ECO:0000256" key="1">
    <source>
        <dbReference type="ARBA" id="ARBA00001917"/>
    </source>
</evidence>
<evidence type="ECO:0000256" key="5">
    <source>
        <dbReference type="ARBA" id="ARBA00022643"/>
    </source>
</evidence>
<dbReference type="Pfam" id="PF01070">
    <property type="entry name" value="FMN_dh"/>
    <property type="match status" value="1"/>
</dbReference>
<dbReference type="InterPro" id="IPR013785">
    <property type="entry name" value="Aldolase_TIM"/>
</dbReference>
<comment type="catalytic activity">
    <reaction evidence="6">
        <text>glycolate + O2 = glyoxylate + H2O2</text>
        <dbReference type="Rhea" id="RHEA:25311"/>
        <dbReference type="ChEBI" id="CHEBI:15379"/>
        <dbReference type="ChEBI" id="CHEBI:16240"/>
        <dbReference type="ChEBI" id="CHEBI:29805"/>
        <dbReference type="ChEBI" id="CHEBI:36655"/>
        <dbReference type="EC" id="1.1.3.15"/>
    </reaction>
    <physiologicalReaction direction="left-to-right" evidence="6">
        <dbReference type="Rhea" id="RHEA:25312"/>
    </physiologicalReaction>
</comment>
<keyword evidence="10" id="KW-1185">Reference proteome</keyword>
<dbReference type="AlphaFoldDB" id="A0A444ZSD9"/>
<dbReference type="PANTHER" id="PTHR10578">
    <property type="entry name" value="S -2-HYDROXY-ACID OXIDASE-RELATED"/>
    <property type="match status" value="1"/>
</dbReference>
<comment type="cofactor">
    <cofactor evidence="1">
        <name>FMN</name>
        <dbReference type="ChEBI" id="CHEBI:58210"/>
    </cofactor>
</comment>
<accession>A0A444ZSD9</accession>
<evidence type="ECO:0000256" key="7">
    <source>
        <dbReference type="SAM" id="Phobius"/>
    </source>
</evidence>
<dbReference type="GO" id="GO:0005777">
    <property type="term" value="C:peroxisome"/>
    <property type="evidence" value="ECO:0007669"/>
    <property type="project" value="TreeGrafter"/>
</dbReference>
<evidence type="ECO:0000256" key="6">
    <source>
        <dbReference type="ARBA" id="ARBA00036241"/>
    </source>
</evidence>
<proteinExistence type="predicted"/>
<keyword evidence="4" id="KW-0285">Flavoprotein</keyword>
<feature type="transmembrane region" description="Helical" evidence="7">
    <location>
        <begin position="20"/>
        <end position="41"/>
    </location>
</feature>
<reference evidence="9 10" key="1">
    <citation type="submission" date="2019-01" db="EMBL/GenBank/DDBJ databases">
        <title>Sequencing of cultivated peanut Arachis hypogaea provides insights into genome evolution and oil improvement.</title>
        <authorList>
            <person name="Chen X."/>
        </authorList>
    </citation>
    <scope>NUCLEOTIDE SEQUENCE [LARGE SCALE GENOMIC DNA]</scope>
    <source>
        <strain evidence="10">cv. Fuhuasheng</strain>
        <tissue evidence="9">Leaves</tissue>
    </source>
</reference>
<dbReference type="GO" id="GO:0009854">
    <property type="term" value="P:oxidative photosynthetic carbon pathway"/>
    <property type="evidence" value="ECO:0007669"/>
    <property type="project" value="UniProtKB-KW"/>
</dbReference>
<comment type="pathway">
    <text evidence="2">Photosynthesis; photorespiration; glycine from 2-phosphoglycolate: step 2/3.</text>
</comment>
<dbReference type="InterPro" id="IPR000262">
    <property type="entry name" value="FMN-dep_DH"/>
</dbReference>
<keyword evidence="7" id="KW-0472">Membrane</keyword>
<gene>
    <name evidence="9" type="ORF">Ahy_B03g061888</name>
</gene>
<keyword evidence="5" id="KW-0288">FMN</keyword>
<name>A0A444ZSD9_ARAHY</name>
<dbReference type="SUPFAM" id="SSF51395">
    <property type="entry name" value="FMN-linked oxidoreductases"/>
    <property type="match status" value="1"/>
</dbReference>
<sequence>MTCESRKILTLLSLHTLPLLLFQFTAVFSIVSIYILLHALVTQLNTLFSPHISSFPPLPIAPISFRFLTSYIKVLDILDHTLKSEVMPSTMEITNVTEFEAIAKEKLPKMIYEYYASGAEDQWSLKENRNAFSRIL</sequence>
<dbReference type="PANTHER" id="PTHR10578:SF107">
    <property type="entry name" value="2-HYDROXYACID OXIDASE 1"/>
    <property type="match status" value="1"/>
</dbReference>
<dbReference type="Gene3D" id="3.20.20.70">
    <property type="entry name" value="Aldolase class I"/>
    <property type="match status" value="1"/>
</dbReference>
<evidence type="ECO:0000256" key="4">
    <source>
        <dbReference type="ARBA" id="ARBA00022630"/>
    </source>
</evidence>
<feature type="domain" description="FMN-dependent dehydrogenase" evidence="8">
    <location>
        <begin position="103"/>
        <end position="135"/>
    </location>
</feature>
<evidence type="ECO:0000256" key="3">
    <source>
        <dbReference type="ARBA" id="ARBA00022594"/>
    </source>
</evidence>
<keyword evidence="3" id="KW-0323">Glycolate pathway</keyword>
<evidence type="ECO:0000313" key="9">
    <source>
        <dbReference type="EMBL" id="RYR17086.1"/>
    </source>
</evidence>
<evidence type="ECO:0000313" key="10">
    <source>
        <dbReference type="Proteomes" id="UP000289738"/>
    </source>
</evidence>